<dbReference type="EMBL" id="MTSD02000005">
    <property type="protein sequence ID" value="OOV86727.1"/>
    <property type="molecule type" value="Genomic_DNA"/>
</dbReference>
<comment type="caution">
    <text evidence="2">The sequence shown here is derived from an EMBL/GenBank/DDBJ whole genome shotgun (WGS) entry which is preliminary data.</text>
</comment>
<dbReference type="SMART" id="SM00731">
    <property type="entry name" value="SprT"/>
    <property type="match status" value="1"/>
</dbReference>
<protein>
    <recommendedName>
        <fullName evidence="1">SprT-like domain-containing protein</fullName>
    </recommendedName>
</protein>
<accession>A0A1T1HAH4</accession>
<evidence type="ECO:0000259" key="1">
    <source>
        <dbReference type="SMART" id="SM00731"/>
    </source>
</evidence>
<organism evidence="2 3">
    <name type="scientific">Oceanospirillum linum</name>
    <dbReference type="NCBI Taxonomy" id="966"/>
    <lineage>
        <taxon>Bacteria</taxon>
        <taxon>Pseudomonadati</taxon>
        <taxon>Pseudomonadota</taxon>
        <taxon>Gammaproteobacteria</taxon>
        <taxon>Oceanospirillales</taxon>
        <taxon>Oceanospirillaceae</taxon>
        <taxon>Oceanospirillum</taxon>
    </lineage>
</organism>
<gene>
    <name evidence="2" type="ORF">BTA35_0211760</name>
</gene>
<dbReference type="GO" id="GO:0006950">
    <property type="term" value="P:response to stress"/>
    <property type="evidence" value="ECO:0007669"/>
    <property type="project" value="UniProtKB-ARBA"/>
</dbReference>
<dbReference type="Proteomes" id="UP000190064">
    <property type="component" value="Unassembled WGS sequence"/>
</dbReference>
<dbReference type="STRING" id="966.BTA35_0211760"/>
<dbReference type="InterPro" id="IPR006640">
    <property type="entry name" value="SprT-like_domain"/>
</dbReference>
<evidence type="ECO:0000313" key="2">
    <source>
        <dbReference type="EMBL" id="OOV86727.1"/>
    </source>
</evidence>
<dbReference type="PANTHER" id="PTHR38773:SF1">
    <property type="entry name" value="PROTEIN SPRT"/>
    <property type="match status" value="1"/>
</dbReference>
<feature type="domain" description="SprT-like" evidence="1">
    <location>
        <begin position="19"/>
        <end position="170"/>
    </location>
</feature>
<dbReference type="AlphaFoldDB" id="A0A1T1HAH4"/>
<keyword evidence="3" id="KW-1185">Reference proteome</keyword>
<name>A0A1T1HAH4_OCELI</name>
<dbReference type="NCBIfam" id="NF003421">
    <property type="entry name" value="PRK04860.1"/>
    <property type="match status" value="1"/>
</dbReference>
<dbReference type="Pfam" id="PF10263">
    <property type="entry name" value="SprT-like"/>
    <property type="match status" value="1"/>
</dbReference>
<sequence>MPVCPDPGDKVQAEVALRFGLIYWMEKVETYFGKTYPLPELDLSLRGKCAGQAYLQLWKLRFNLALMSENYQDFMLNVVPHELAHLVAFREFGHRIKPHGREWQAVMEQVLGVPAKTTHQYDVTKTAKQNYIYHCGCPGRAHGLTIRRHNKIAQGIKYLCRTCRKELTFKEERKPESNA</sequence>
<evidence type="ECO:0000313" key="3">
    <source>
        <dbReference type="Proteomes" id="UP000190064"/>
    </source>
</evidence>
<proteinExistence type="predicted"/>
<reference evidence="2" key="1">
    <citation type="submission" date="2017-02" db="EMBL/GenBank/DDBJ databases">
        <title>Draft Genome Sequence of the Salt Water Bacterium Oceanospirillum linum ATCC 11336.</title>
        <authorList>
            <person name="Trachtenberg A.M."/>
            <person name="Carney J.G."/>
            <person name="Linnane J.D."/>
            <person name="Rheaume B.A."/>
            <person name="Pitts N.L."/>
            <person name="Mykles D.L."/>
            <person name="Maclea K.S."/>
        </authorList>
    </citation>
    <scope>NUCLEOTIDE SEQUENCE [LARGE SCALE GENOMIC DNA]</scope>
    <source>
        <strain evidence="2">ATCC 11336</strain>
    </source>
</reference>
<dbReference type="PANTHER" id="PTHR38773">
    <property type="entry name" value="PROTEIN SPRT"/>
    <property type="match status" value="1"/>
</dbReference>